<keyword evidence="4" id="KW-1003">Cell membrane</keyword>
<proteinExistence type="inferred from homology"/>
<comment type="caution">
    <text evidence="9">The sequence shown here is derived from an EMBL/GenBank/DDBJ whole genome shotgun (WGS) entry which is preliminary data.</text>
</comment>
<feature type="transmembrane region" description="Helical" evidence="8">
    <location>
        <begin position="102"/>
        <end position="123"/>
    </location>
</feature>
<evidence type="ECO:0000256" key="7">
    <source>
        <dbReference type="ARBA" id="ARBA00023136"/>
    </source>
</evidence>
<dbReference type="InterPro" id="IPR000522">
    <property type="entry name" value="ABC_transptr_permease_BtuC"/>
</dbReference>
<comment type="subcellular location">
    <subcellularLocation>
        <location evidence="1">Cell membrane</location>
        <topology evidence="1">Multi-pass membrane protein</topology>
    </subcellularLocation>
</comment>
<dbReference type="Proteomes" id="UP000291189">
    <property type="component" value="Unassembled WGS sequence"/>
</dbReference>
<reference evidence="9 10" key="1">
    <citation type="submission" date="2019-01" db="EMBL/GenBank/DDBJ databases">
        <title>Nocardioides guangzhouensis sp. nov., an actinobacterium isolated from soil.</title>
        <authorList>
            <person name="Fu Y."/>
            <person name="Cai Y."/>
            <person name="Lin Z."/>
            <person name="Chen P."/>
        </authorList>
    </citation>
    <scope>NUCLEOTIDE SEQUENCE [LARGE SCALE GENOMIC DNA]</scope>
    <source>
        <strain evidence="9 10">NBRC 105384</strain>
    </source>
</reference>
<evidence type="ECO:0000256" key="5">
    <source>
        <dbReference type="ARBA" id="ARBA00022692"/>
    </source>
</evidence>
<sequence length="344" mass="34203">MSAPAVAVPAVRRVPTRLAGLLVLAGVLVAVCAASLAWGARDLAPGTVWDALVAPVAGNNDHAVVRELRVPRTVVGLLAGVALGVAGALMQGLTRNPIADPGLLGVNAGSSLAVVGAISLLGVGSAAGFVWFAFLGAAVAALTVYGVASVGWGSVTPVKLALVGAAFAAVATSAVTLVLLTDEKALAQYRFWQVGSLVNRPWSTIAVLAPFVLAGLLLAAGTGRFLNAVALGDDLAHGLGQNVVLGRLVVLAAVVLLCGAATSLAGPIAFVGLMVPHVARAVVGPDHRWVLPYAALLGPVVLLVADVVGRLVAQPSEIEAGLVVAVLGAPVLIALVRGTKAVGS</sequence>
<keyword evidence="6 8" id="KW-1133">Transmembrane helix</keyword>
<feature type="transmembrane region" description="Helical" evidence="8">
    <location>
        <begin position="21"/>
        <end position="40"/>
    </location>
</feature>
<name>A0A4Q5IU21_9ACTN</name>
<evidence type="ECO:0000256" key="1">
    <source>
        <dbReference type="ARBA" id="ARBA00004651"/>
    </source>
</evidence>
<keyword evidence="7 8" id="KW-0472">Membrane</keyword>
<evidence type="ECO:0000256" key="4">
    <source>
        <dbReference type="ARBA" id="ARBA00022475"/>
    </source>
</evidence>
<feature type="transmembrane region" description="Helical" evidence="8">
    <location>
        <begin position="160"/>
        <end position="181"/>
    </location>
</feature>
<dbReference type="PANTHER" id="PTHR30472:SF1">
    <property type="entry name" value="FE(3+) DICITRATE TRANSPORT SYSTEM PERMEASE PROTEIN FECC-RELATED"/>
    <property type="match status" value="1"/>
</dbReference>
<gene>
    <name evidence="9" type="ORF">ETU37_19815</name>
</gene>
<feature type="transmembrane region" description="Helical" evidence="8">
    <location>
        <begin position="129"/>
        <end position="148"/>
    </location>
</feature>
<keyword evidence="10" id="KW-1185">Reference proteome</keyword>
<dbReference type="InterPro" id="IPR037294">
    <property type="entry name" value="ABC_BtuC-like"/>
</dbReference>
<evidence type="ECO:0000256" key="3">
    <source>
        <dbReference type="ARBA" id="ARBA00022448"/>
    </source>
</evidence>
<evidence type="ECO:0000256" key="6">
    <source>
        <dbReference type="ARBA" id="ARBA00022989"/>
    </source>
</evidence>
<evidence type="ECO:0000256" key="2">
    <source>
        <dbReference type="ARBA" id="ARBA00007935"/>
    </source>
</evidence>
<dbReference type="PANTHER" id="PTHR30472">
    <property type="entry name" value="FERRIC ENTEROBACTIN TRANSPORT SYSTEM PERMEASE PROTEIN"/>
    <property type="match status" value="1"/>
</dbReference>
<feature type="transmembrane region" description="Helical" evidence="8">
    <location>
        <begin position="201"/>
        <end position="223"/>
    </location>
</feature>
<feature type="transmembrane region" description="Helical" evidence="8">
    <location>
        <begin position="244"/>
        <end position="270"/>
    </location>
</feature>
<dbReference type="GO" id="GO:0005886">
    <property type="term" value="C:plasma membrane"/>
    <property type="evidence" value="ECO:0007669"/>
    <property type="project" value="UniProtKB-SubCell"/>
</dbReference>
<dbReference type="OrthoDB" id="9782305at2"/>
<keyword evidence="3" id="KW-0813">Transport</keyword>
<dbReference type="FunFam" id="1.10.3470.10:FF:000001">
    <property type="entry name" value="Vitamin B12 ABC transporter permease BtuC"/>
    <property type="match status" value="1"/>
</dbReference>
<evidence type="ECO:0000313" key="10">
    <source>
        <dbReference type="Proteomes" id="UP000291189"/>
    </source>
</evidence>
<feature type="transmembrane region" description="Helical" evidence="8">
    <location>
        <begin position="290"/>
        <end position="308"/>
    </location>
</feature>
<organism evidence="9 10">
    <name type="scientific">Nocardioides iriomotensis</name>
    <dbReference type="NCBI Taxonomy" id="715784"/>
    <lineage>
        <taxon>Bacteria</taxon>
        <taxon>Bacillati</taxon>
        <taxon>Actinomycetota</taxon>
        <taxon>Actinomycetes</taxon>
        <taxon>Propionibacteriales</taxon>
        <taxon>Nocardioidaceae</taxon>
        <taxon>Nocardioides</taxon>
    </lineage>
</organism>
<dbReference type="AlphaFoldDB" id="A0A4Q5IU21"/>
<dbReference type="GO" id="GO:0033214">
    <property type="term" value="P:siderophore-iron import into cell"/>
    <property type="evidence" value="ECO:0007669"/>
    <property type="project" value="TreeGrafter"/>
</dbReference>
<protein>
    <submittedName>
        <fullName evidence="9">Iron ABC transporter permease</fullName>
    </submittedName>
</protein>
<dbReference type="Pfam" id="PF01032">
    <property type="entry name" value="FecCD"/>
    <property type="match status" value="1"/>
</dbReference>
<accession>A0A4Q5IU21</accession>
<dbReference type="GO" id="GO:0022857">
    <property type="term" value="F:transmembrane transporter activity"/>
    <property type="evidence" value="ECO:0007669"/>
    <property type="project" value="InterPro"/>
</dbReference>
<dbReference type="Gene3D" id="1.10.3470.10">
    <property type="entry name" value="ABC transporter involved in vitamin B12 uptake, BtuC"/>
    <property type="match status" value="1"/>
</dbReference>
<dbReference type="CDD" id="cd06550">
    <property type="entry name" value="TM_ABC_iron-siderophores_like"/>
    <property type="match status" value="1"/>
</dbReference>
<evidence type="ECO:0000256" key="8">
    <source>
        <dbReference type="SAM" id="Phobius"/>
    </source>
</evidence>
<dbReference type="EMBL" id="SDPU01000035">
    <property type="protein sequence ID" value="RYU09327.1"/>
    <property type="molecule type" value="Genomic_DNA"/>
</dbReference>
<comment type="similarity">
    <text evidence="2">Belongs to the binding-protein-dependent transport system permease family. FecCD subfamily.</text>
</comment>
<feature type="transmembrane region" description="Helical" evidence="8">
    <location>
        <begin position="70"/>
        <end position="90"/>
    </location>
</feature>
<dbReference type="RefSeq" id="WP_129989092.1">
    <property type="nucleotide sequence ID" value="NZ_SDPU01000035.1"/>
</dbReference>
<feature type="transmembrane region" description="Helical" evidence="8">
    <location>
        <begin position="320"/>
        <end position="338"/>
    </location>
</feature>
<keyword evidence="5 8" id="KW-0812">Transmembrane</keyword>
<evidence type="ECO:0000313" key="9">
    <source>
        <dbReference type="EMBL" id="RYU09327.1"/>
    </source>
</evidence>
<dbReference type="SUPFAM" id="SSF81345">
    <property type="entry name" value="ABC transporter involved in vitamin B12 uptake, BtuC"/>
    <property type="match status" value="1"/>
</dbReference>